<evidence type="ECO:0000259" key="2">
    <source>
        <dbReference type="PROSITE" id="PS50041"/>
    </source>
</evidence>
<organism evidence="3 4">
    <name type="scientific">Clarias magur</name>
    <name type="common">Asian catfish</name>
    <name type="synonym">Macropteronotus magur</name>
    <dbReference type="NCBI Taxonomy" id="1594786"/>
    <lineage>
        <taxon>Eukaryota</taxon>
        <taxon>Metazoa</taxon>
        <taxon>Chordata</taxon>
        <taxon>Craniata</taxon>
        <taxon>Vertebrata</taxon>
        <taxon>Euteleostomi</taxon>
        <taxon>Actinopterygii</taxon>
        <taxon>Neopterygii</taxon>
        <taxon>Teleostei</taxon>
        <taxon>Ostariophysi</taxon>
        <taxon>Siluriformes</taxon>
        <taxon>Clariidae</taxon>
        <taxon>Clarias</taxon>
    </lineage>
</organism>
<sequence length="123" mass="14087">VVPVILSVPRKYYLIQQGMTWSDAQAYCRAEHTDLAIIDSNDNIVRFQKEIQKQQFSSSAWIGMYNDINSYRWSMGNETLGSFRSWCPGEPNNNGGKQTCVRISSCGWNDFSCTTTYPFVCFD</sequence>
<dbReference type="PROSITE" id="PS50041">
    <property type="entry name" value="C_TYPE_LECTIN_2"/>
    <property type="match status" value="1"/>
</dbReference>
<protein>
    <submittedName>
        <fullName evidence="3">Putative C-type lectin domain family 20 member A isoform X1</fullName>
    </submittedName>
</protein>
<evidence type="ECO:0000313" key="3">
    <source>
        <dbReference type="EMBL" id="KAF5892351.1"/>
    </source>
</evidence>
<dbReference type="InterPro" id="IPR016187">
    <property type="entry name" value="CTDL_fold"/>
</dbReference>
<keyword evidence="1" id="KW-1015">Disulfide bond</keyword>
<evidence type="ECO:0000256" key="1">
    <source>
        <dbReference type="ARBA" id="ARBA00023157"/>
    </source>
</evidence>
<dbReference type="PANTHER" id="PTHR45784:SF3">
    <property type="entry name" value="C-TYPE LECTIN DOMAIN FAMILY 4 MEMBER K-LIKE-RELATED"/>
    <property type="match status" value="1"/>
</dbReference>
<reference evidence="3" key="1">
    <citation type="submission" date="2020-07" db="EMBL/GenBank/DDBJ databases">
        <title>Clarias magur genome sequencing, assembly and annotation.</title>
        <authorList>
            <person name="Kushwaha B."/>
            <person name="Kumar R."/>
            <person name="Das P."/>
            <person name="Joshi C.G."/>
            <person name="Kumar D."/>
            <person name="Nagpure N.S."/>
            <person name="Pandey M."/>
            <person name="Agarwal S."/>
            <person name="Srivastava S."/>
            <person name="Singh M."/>
            <person name="Sahoo L."/>
            <person name="Jayasankar P."/>
            <person name="Meher P.K."/>
            <person name="Koringa P.G."/>
            <person name="Iquebal M.A."/>
            <person name="Das S.P."/>
            <person name="Bit A."/>
            <person name="Patnaik S."/>
            <person name="Patel N."/>
            <person name="Shah T.M."/>
            <person name="Hinsu A."/>
            <person name="Jena J.K."/>
        </authorList>
    </citation>
    <scope>NUCLEOTIDE SEQUENCE</scope>
    <source>
        <strain evidence="3">CIFAMagur01</strain>
        <tissue evidence="3">Testis</tissue>
    </source>
</reference>
<dbReference type="PROSITE" id="PS00615">
    <property type="entry name" value="C_TYPE_LECTIN_1"/>
    <property type="match status" value="1"/>
</dbReference>
<comment type="caution">
    <text evidence="3">The sequence shown here is derived from an EMBL/GenBank/DDBJ whole genome shotgun (WGS) entry which is preliminary data.</text>
</comment>
<dbReference type="Gene3D" id="3.10.100.10">
    <property type="entry name" value="Mannose-Binding Protein A, subunit A"/>
    <property type="match status" value="1"/>
</dbReference>
<dbReference type="OrthoDB" id="6369810at2759"/>
<accession>A0A8J4WVG8</accession>
<dbReference type="SMART" id="SM00034">
    <property type="entry name" value="CLECT"/>
    <property type="match status" value="1"/>
</dbReference>
<dbReference type="AlphaFoldDB" id="A0A8J4WVG8"/>
<dbReference type="PANTHER" id="PTHR45784">
    <property type="entry name" value="C-TYPE LECTIN DOMAIN FAMILY 20 MEMBER A-RELATED"/>
    <property type="match status" value="1"/>
</dbReference>
<dbReference type="SUPFAM" id="SSF56436">
    <property type="entry name" value="C-type lectin-like"/>
    <property type="match status" value="1"/>
</dbReference>
<dbReference type="InterPro" id="IPR001304">
    <property type="entry name" value="C-type_lectin-like"/>
</dbReference>
<proteinExistence type="predicted"/>
<keyword evidence="4" id="KW-1185">Reference proteome</keyword>
<dbReference type="InterPro" id="IPR018378">
    <property type="entry name" value="C-type_lectin_CS"/>
</dbReference>
<dbReference type="Pfam" id="PF00059">
    <property type="entry name" value="Lectin_C"/>
    <property type="match status" value="1"/>
</dbReference>
<dbReference type="EMBL" id="QNUK01000508">
    <property type="protein sequence ID" value="KAF5892351.1"/>
    <property type="molecule type" value="Genomic_DNA"/>
</dbReference>
<gene>
    <name evidence="3" type="ORF">DAT39_017944</name>
</gene>
<feature type="domain" description="C-type lectin" evidence="2">
    <location>
        <begin position="12"/>
        <end position="122"/>
    </location>
</feature>
<dbReference type="Proteomes" id="UP000727407">
    <property type="component" value="Unassembled WGS sequence"/>
</dbReference>
<feature type="non-terminal residue" evidence="3">
    <location>
        <position position="123"/>
    </location>
</feature>
<feature type="non-terminal residue" evidence="3">
    <location>
        <position position="1"/>
    </location>
</feature>
<dbReference type="InterPro" id="IPR016186">
    <property type="entry name" value="C-type_lectin-like/link_sf"/>
</dbReference>
<name>A0A8J4WVG8_CLAMG</name>
<evidence type="ECO:0000313" key="4">
    <source>
        <dbReference type="Proteomes" id="UP000727407"/>
    </source>
</evidence>